<sequence>MATLCKRVSSVAGASVNPKLRCSCRCSLFLTPSPHPLSFVAGGSLRRCSVTLSALLVFQITYSSCVSRKSEGSPLKASGEVLFAAAIEQITYRWIAISGC</sequence>
<gene>
    <name evidence="1" type="ORF">PIB30_057876</name>
</gene>
<dbReference type="EMBL" id="JASCZI010060894">
    <property type="protein sequence ID" value="MED6136651.1"/>
    <property type="molecule type" value="Genomic_DNA"/>
</dbReference>
<proteinExistence type="predicted"/>
<comment type="caution">
    <text evidence="1">The sequence shown here is derived from an EMBL/GenBank/DDBJ whole genome shotgun (WGS) entry which is preliminary data.</text>
</comment>
<accession>A0ABU6SJX2</accession>
<evidence type="ECO:0000313" key="1">
    <source>
        <dbReference type="EMBL" id="MED6136651.1"/>
    </source>
</evidence>
<keyword evidence="2" id="KW-1185">Reference proteome</keyword>
<protein>
    <submittedName>
        <fullName evidence="1">Uncharacterized protein</fullName>
    </submittedName>
</protein>
<dbReference type="Proteomes" id="UP001341840">
    <property type="component" value="Unassembled WGS sequence"/>
</dbReference>
<reference evidence="1 2" key="1">
    <citation type="journal article" date="2023" name="Plants (Basel)">
        <title>Bridging the Gap: Combining Genomics and Transcriptomics Approaches to Understand Stylosanthes scabra, an Orphan Legume from the Brazilian Caatinga.</title>
        <authorList>
            <person name="Ferreira-Neto J.R.C."/>
            <person name="da Silva M.D."/>
            <person name="Binneck E."/>
            <person name="de Melo N.F."/>
            <person name="da Silva R.H."/>
            <person name="de Melo A.L.T.M."/>
            <person name="Pandolfi V."/>
            <person name="Bustamante F.O."/>
            <person name="Brasileiro-Vidal A.C."/>
            <person name="Benko-Iseppon A.M."/>
        </authorList>
    </citation>
    <scope>NUCLEOTIDE SEQUENCE [LARGE SCALE GENOMIC DNA]</scope>
    <source>
        <tissue evidence="1">Leaves</tissue>
    </source>
</reference>
<name>A0ABU6SJX2_9FABA</name>
<organism evidence="1 2">
    <name type="scientific">Stylosanthes scabra</name>
    <dbReference type="NCBI Taxonomy" id="79078"/>
    <lineage>
        <taxon>Eukaryota</taxon>
        <taxon>Viridiplantae</taxon>
        <taxon>Streptophyta</taxon>
        <taxon>Embryophyta</taxon>
        <taxon>Tracheophyta</taxon>
        <taxon>Spermatophyta</taxon>
        <taxon>Magnoliopsida</taxon>
        <taxon>eudicotyledons</taxon>
        <taxon>Gunneridae</taxon>
        <taxon>Pentapetalae</taxon>
        <taxon>rosids</taxon>
        <taxon>fabids</taxon>
        <taxon>Fabales</taxon>
        <taxon>Fabaceae</taxon>
        <taxon>Papilionoideae</taxon>
        <taxon>50 kb inversion clade</taxon>
        <taxon>dalbergioids sensu lato</taxon>
        <taxon>Dalbergieae</taxon>
        <taxon>Pterocarpus clade</taxon>
        <taxon>Stylosanthes</taxon>
    </lineage>
</organism>
<evidence type="ECO:0000313" key="2">
    <source>
        <dbReference type="Proteomes" id="UP001341840"/>
    </source>
</evidence>